<dbReference type="Gene3D" id="2.60.40.10">
    <property type="entry name" value="Immunoglobulins"/>
    <property type="match status" value="1"/>
</dbReference>
<dbReference type="InParanoid" id="A0A674NBV3"/>
<dbReference type="Proteomes" id="UP000005226">
    <property type="component" value="Chromosome 20"/>
</dbReference>
<reference evidence="1 2" key="1">
    <citation type="journal article" date="2011" name="Genome Biol. Evol.">
        <title>Integration of the genetic map and genome assembly of fugu facilitates insights into distinct features of genome evolution in teleosts and mammals.</title>
        <authorList>
            <person name="Kai W."/>
            <person name="Kikuchi K."/>
            <person name="Tohari S."/>
            <person name="Chew A.K."/>
            <person name="Tay A."/>
            <person name="Fujiwara A."/>
            <person name="Hosoya S."/>
            <person name="Suetake H."/>
            <person name="Naruse K."/>
            <person name="Brenner S."/>
            <person name="Suzuki Y."/>
            <person name="Venkatesh B."/>
        </authorList>
    </citation>
    <scope>NUCLEOTIDE SEQUENCE [LARGE SCALE GENOMIC DNA]</scope>
</reference>
<evidence type="ECO:0000313" key="1">
    <source>
        <dbReference type="Ensembl" id="ENSTRUP00000070696.1"/>
    </source>
</evidence>
<accession>A0A674NBV3</accession>
<dbReference type="SUPFAM" id="SSF49265">
    <property type="entry name" value="Fibronectin type III"/>
    <property type="match status" value="4"/>
</dbReference>
<reference evidence="1" key="3">
    <citation type="submission" date="2025-09" db="UniProtKB">
        <authorList>
            <consortium name="Ensembl"/>
        </authorList>
    </citation>
    <scope>IDENTIFICATION</scope>
</reference>
<dbReference type="AlphaFoldDB" id="A0A674NBV3"/>
<sequence length="633" mass="68076">MCCDPCNCQSMTQIILLFYPPKLLVLPCETGVASLSWQETLGRRSFYAHIHSGDHVASCSTNQTQCVLPSLCITSTKNIGDVMVVIRSKSTYLIVDIGFIFKLDCSSPHSSDMEKEIANIVFNFFSPSAPCAPANVSASLVCDNNTAALSWQNSSGAIFYKVMANSTNGDVKQCTTNDTNCHLPSMHCGQSYTIIVTPFSDDCKGFDSYPLLYNAATVERAPCLPDRVVADLDCNVNSLAVQWRGSVSQTDTYAALAIGSDSTRESCNTTGTNCTIQSLRCGLTYSIVVVTSSVNCGSIEGSDYSLQSGNCVSFGFSTWVREARSICECPLGGDIVPKYTNIHVLSSCLFLPSSSAPCKPETVQVNLECKTNTALVTWENVGPDQTQVVSAVNSRGAITTCNSSSSNCTFDQLTCGETYVINVVSHTNTCSSEPVISGSLSTAPCVPQDIQNSLDCLDGVLNVTWQSTGHVVQFHASVVSSTGDVSICKTDKRHCTLLQPCTTDKCRYVKFRIITPHSRHLFFISHFHLNLSSVAPCPLTDFLTSMDCNTGVASVSWNESSPEVVHTVSAVDAAGHQHNCSGTTSSCDLITLSCGTMYNVSITPSRNGCVGRDSPTKVITTGKEEFKYNSIHL</sequence>
<dbReference type="Ensembl" id="ENSTRUT00000071030.1">
    <property type="protein sequence ID" value="ENSTRUP00000070696.1"/>
    <property type="gene ID" value="ENSTRUG00000029469.1"/>
</dbReference>
<protein>
    <recommendedName>
        <fullName evidence="3">Fibronectin type III domain containing 7b</fullName>
    </recommendedName>
</protein>
<name>A0A674NBV3_TAKRU</name>
<dbReference type="PANTHER" id="PTHR47135:SF3">
    <property type="entry name" value="FIBRONECTIN TYPE-III DOMAIN-CONTAINING PROTEIN"/>
    <property type="match status" value="1"/>
</dbReference>
<dbReference type="GeneTree" id="ENSGT00980000198596"/>
<evidence type="ECO:0008006" key="3">
    <source>
        <dbReference type="Google" id="ProtNLM"/>
    </source>
</evidence>
<dbReference type="InterPro" id="IPR036116">
    <property type="entry name" value="FN3_sf"/>
</dbReference>
<dbReference type="PANTHER" id="PTHR47135">
    <property type="entry name" value="FIBRONECTIN TYPE III DOMAIN-CONTAINING PROTEIN 7"/>
    <property type="match status" value="1"/>
</dbReference>
<keyword evidence="2" id="KW-1185">Reference proteome</keyword>
<proteinExistence type="predicted"/>
<dbReference type="OMA" id="NCATHSA"/>
<reference evidence="1" key="2">
    <citation type="submission" date="2025-08" db="UniProtKB">
        <authorList>
            <consortium name="Ensembl"/>
        </authorList>
    </citation>
    <scope>IDENTIFICATION</scope>
</reference>
<organism evidence="1 2">
    <name type="scientific">Takifugu rubripes</name>
    <name type="common">Japanese pufferfish</name>
    <name type="synonym">Fugu rubripes</name>
    <dbReference type="NCBI Taxonomy" id="31033"/>
    <lineage>
        <taxon>Eukaryota</taxon>
        <taxon>Metazoa</taxon>
        <taxon>Chordata</taxon>
        <taxon>Craniata</taxon>
        <taxon>Vertebrata</taxon>
        <taxon>Euteleostomi</taxon>
        <taxon>Actinopterygii</taxon>
        <taxon>Neopterygii</taxon>
        <taxon>Teleostei</taxon>
        <taxon>Neoteleostei</taxon>
        <taxon>Acanthomorphata</taxon>
        <taxon>Eupercaria</taxon>
        <taxon>Tetraodontiformes</taxon>
        <taxon>Tetradontoidea</taxon>
        <taxon>Tetraodontidae</taxon>
        <taxon>Takifugu</taxon>
    </lineage>
</organism>
<dbReference type="InterPro" id="IPR013783">
    <property type="entry name" value="Ig-like_fold"/>
</dbReference>
<evidence type="ECO:0000313" key="2">
    <source>
        <dbReference type="Proteomes" id="UP000005226"/>
    </source>
</evidence>